<feature type="non-terminal residue" evidence="9">
    <location>
        <position position="127"/>
    </location>
</feature>
<feature type="compositionally biased region" description="Basic and acidic residues" evidence="7">
    <location>
        <begin position="1"/>
        <end position="13"/>
    </location>
</feature>
<keyword evidence="2" id="KW-0813">Transport</keyword>
<dbReference type="Pfam" id="PF01554">
    <property type="entry name" value="MatE"/>
    <property type="match status" value="1"/>
</dbReference>
<keyword evidence="6 8" id="KW-0472">Membrane</keyword>
<evidence type="ECO:0000313" key="10">
    <source>
        <dbReference type="Proteomes" id="UP000249555"/>
    </source>
</evidence>
<proteinExistence type="predicted"/>
<feature type="transmembrane region" description="Helical" evidence="8">
    <location>
        <begin position="74"/>
        <end position="92"/>
    </location>
</feature>
<gene>
    <name evidence="9" type="ORF">DI640_15015</name>
</gene>
<evidence type="ECO:0000256" key="7">
    <source>
        <dbReference type="SAM" id="MobiDB-lite"/>
    </source>
</evidence>
<dbReference type="EMBL" id="QFMX01000122">
    <property type="protein sequence ID" value="PZO70207.1"/>
    <property type="molecule type" value="Genomic_DNA"/>
</dbReference>
<dbReference type="InterPro" id="IPR052031">
    <property type="entry name" value="Membrane_Transporter-Flippase"/>
</dbReference>
<comment type="subcellular location">
    <subcellularLocation>
        <location evidence="1">Cell membrane</location>
        <topology evidence="1">Multi-pass membrane protein</topology>
    </subcellularLocation>
</comment>
<evidence type="ECO:0000256" key="4">
    <source>
        <dbReference type="ARBA" id="ARBA00022692"/>
    </source>
</evidence>
<accession>A0A2W4YM92</accession>
<evidence type="ECO:0000256" key="6">
    <source>
        <dbReference type="ARBA" id="ARBA00023136"/>
    </source>
</evidence>
<protein>
    <submittedName>
        <fullName evidence="9">MATE family efflux transporter</fullName>
    </submittedName>
</protein>
<dbReference type="PANTHER" id="PTHR43549:SF3">
    <property type="entry name" value="MULTIDRUG RESISTANCE PROTEIN YPNP-RELATED"/>
    <property type="match status" value="1"/>
</dbReference>
<evidence type="ECO:0000256" key="2">
    <source>
        <dbReference type="ARBA" id="ARBA00022448"/>
    </source>
</evidence>
<name>A0A2W4YM92_9SPHN</name>
<feature type="transmembrane region" description="Helical" evidence="8">
    <location>
        <begin position="104"/>
        <end position="126"/>
    </location>
</feature>
<comment type="caution">
    <text evidence="9">The sequence shown here is derived from an EMBL/GenBank/DDBJ whole genome shotgun (WGS) entry which is preliminary data.</text>
</comment>
<evidence type="ECO:0000313" key="9">
    <source>
        <dbReference type="EMBL" id="PZO70207.1"/>
    </source>
</evidence>
<feature type="region of interest" description="Disordered" evidence="7">
    <location>
        <begin position="1"/>
        <end position="23"/>
    </location>
</feature>
<evidence type="ECO:0000256" key="3">
    <source>
        <dbReference type="ARBA" id="ARBA00022475"/>
    </source>
</evidence>
<dbReference type="GO" id="GO:0015297">
    <property type="term" value="F:antiporter activity"/>
    <property type="evidence" value="ECO:0007669"/>
    <property type="project" value="InterPro"/>
</dbReference>
<keyword evidence="4 8" id="KW-0812">Transmembrane</keyword>
<dbReference type="Proteomes" id="UP000249555">
    <property type="component" value="Unassembled WGS sequence"/>
</dbReference>
<evidence type="ECO:0000256" key="8">
    <source>
        <dbReference type="SAM" id="Phobius"/>
    </source>
</evidence>
<keyword evidence="5 8" id="KW-1133">Transmembrane helix</keyword>
<sequence>MPSPDPSRKREGSSGRPGQRDLTAGPVASTLLAFALPTLGSNVLQSLNGTINAIWVGRFLGEDALAATSNAHTLMFLMFGAVFGFGMAATILDGQSFGRRDLEGARRAFGSAIGLVLIASVVVATLG</sequence>
<dbReference type="PANTHER" id="PTHR43549">
    <property type="entry name" value="MULTIDRUG RESISTANCE PROTEIN YPNP-RELATED"/>
    <property type="match status" value="1"/>
</dbReference>
<evidence type="ECO:0000256" key="1">
    <source>
        <dbReference type="ARBA" id="ARBA00004651"/>
    </source>
</evidence>
<dbReference type="GO" id="GO:0042910">
    <property type="term" value="F:xenobiotic transmembrane transporter activity"/>
    <property type="evidence" value="ECO:0007669"/>
    <property type="project" value="InterPro"/>
</dbReference>
<organism evidence="9 10">
    <name type="scientific">Sphingomonas taxi</name>
    <dbReference type="NCBI Taxonomy" id="1549858"/>
    <lineage>
        <taxon>Bacteria</taxon>
        <taxon>Pseudomonadati</taxon>
        <taxon>Pseudomonadota</taxon>
        <taxon>Alphaproteobacteria</taxon>
        <taxon>Sphingomonadales</taxon>
        <taxon>Sphingomonadaceae</taxon>
        <taxon>Sphingomonas</taxon>
    </lineage>
</organism>
<dbReference type="GO" id="GO:0005886">
    <property type="term" value="C:plasma membrane"/>
    <property type="evidence" value="ECO:0007669"/>
    <property type="project" value="UniProtKB-SubCell"/>
</dbReference>
<dbReference type="AlphaFoldDB" id="A0A2W4YM92"/>
<dbReference type="InterPro" id="IPR002528">
    <property type="entry name" value="MATE_fam"/>
</dbReference>
<reference evidence="9 10" key="1">
    <citation type="submission" date="2017-08" db="EMBL/GenBank/DDBJ databases">
        <title>Infants hospitalized years apart are colonized by the same room-sourced microbial strains.</title>
        <authorList>
            <person name="Brooks B."/>
            <person name="Olm M.R."/>
            <person name="Firek B.A."/>
            <person name="Baker R."/>
            <person name="Thomas B.C."/>
            <person name="Morowitz M.J."/>
            <person name="Banfield J.F."/>
        </authorList>
    </citation>
    <scope>NUCLEOTIDE SEQUENCE [LARGE SCALE GENOMIC DNA]</scope>
    <source>
        <strain evidence="9">S2_018_000_R3_119</strain>
    </source>
</reference>
<evidence type="ECO:0000256" key="5">
    <source>
        <dbReference type="ARBA" id="ARBA00022989"/>
    </source>
</evidence>
<keyword evidence="3" id="KW-1003">Cell membrane</keyword>